<feature type="transmembrane region" description="Helical" evidence="10">
    <location>
        <begin position="225"/>
        <end position="245"/>
    </location>
</feature>
<evidence type="ECO:0000256" key="11">
    <source>
        <dbReference type="SAM" id="MobiDB-lite"/>
    </source>
</evidence>
<evidence type="ECO:0000256" key="5">
    <source>
        <dbReference type="ARBA" id="ARBA00022989"/>
    </source>
</evidence>
<feature type="region of interest" description="Disordered" evidence="11">
    <location>
        <begin position="20"/>
        <end position="70"/>
    </location>
</feature>
<evidence type="ECO:0000256" key="6">
    <source>
        <dbReference type="ARBA" id="ARBA00023054"/>
    </source>
</evidence>
<feature type="transmembrane region" description="Helical" evidence="10">
    <location>
        <begin position="342"/>
        <end position="364"/>
    </location>
</feature>
<dbReference type="EMBL" id="JAHMUF010000003">
    <property type="protein sequence ID" value="KAG7195511.1"/>
    <property type="molecule type" value="Genomic_DNA"/>
</dbReference>
<dbReference type="InterPro" id="IPR008839">
    <property type="entry name" value="MDM33_fungi"/>
</dbReference>
<protein>
    <recommendedName>
        <fullName evidence="10">Sensitive to high expression protein 9, mitochondrial</fullName>
    </recommendedName>
</protein>
<keyword evidence="2 10" id="KW-0812">Transmembrane</keyword>
<evidence type="ECO:0000256" key="9">
    <source>
        <dbReference type="ARBA" id="ARBA00024807"/>
    </source>
</evidence>
<dbReference type="PANTHER" id="PTHR31961:SF3">
    <property type="entry name" value="SENSITIVE TO HIGH EXPRESSION PROTEIN 9, MITOCHONDRIAL"/>
    <property type="match status" value="1"/>
</dbReference>
<dbReference type="PANTHER" id="PTHR31961">
    <property type="entry name" value="SENSITIVE TO HIGH EXPRESSION PROTEIN 9, MITOCHONDRIAL"/>
    <property type="match status" value="1"/>
</dbReference>
<keyword evidence="7 10" id="KW-0496">Mitochondrion</keyword>
<evidence type="ECO:0000256" key="4">
    <source>
        <dbReference type="ARBA" id="ARBA00022946"/>
    </source>
</evidence>
<keyword evidence="8 10" id="KW-0472">Membrane</keyword>
<dbReference type="GeneID" id="66116648"/>
<dbReference type="Pfam" id="PF05546">
    <property type="entry name" value="She9_MDM33"/>
    <property type="match status" value="1"/>
</dbReference>
<keyword evidence="5 10" id="KW-1133">Transmembrane helix</keyword>
<comment type="subcellular location">
    <subcellularLocation>
        <location evidence="10">Mitochondrion inner membrane</location>
        <topology evidence="10">Multi-pass membrane protein</topology>
    </subcellularLocation>
</comment>
<dbReference type="OrthoDB" id="5595506at2759"/>
<evidence type="ECO:0000313" key="12">
    <source>
        <dbReference type="EMBL" id="KAG7195511.1"/>
    </source>
</evidence>
<dbReference type="GO" id="GO:0007007">
    <property type="term" value="P:inner mitochondrial membrane organization"/>
    <property type="evidence" value="ECO:0007669"/>
    <property type="project" value="TreeGrafter"/>
</dbReference>
<feature type="compositionally biased region" description="Low complexity" evidence="11">
    <location>
        <begin position="20"/>
        <end position="29"/>
    </location>
</feature>
<comment type="similarity">
    <text evidence="1 10">Belongs to the SHE9 family.</text>
</comment>
<proteinExistence type="inferred from homology"/>
<evidence type="ECO:0000256" key="2">
    <source>
        <dbReference type="ARBA" id="ARBA00022692"/>
    </source>
</evidence>
<dbReference type="Proteomes" id="UP000790833">
    <property type="component" value="Unassembled WGS sequence"/>
</dbReference>
<keyword evidence="6" id="KW-0175">Coiled coil</keyword>
<keyword evidence="4 10" id="KW-0809">Transit peptide</keyword>
<evidence type="ECO:0000313" key="13">
    <source>
        <dbReference type="Proteomes" id="UP000790833"/>
    </source>
</evidence>
<reference evidence="12" key="1">
    <citation type="submission" date="2021-03" db="EMBL/GenBank/DDBJ databases">
        <authorList>
            <person name="Palmer J.M."/>
        </authorList>
    </citation>
    <scope>NUCLEOTIDE SEQUENCE</scope>
    <source>
        <strain evidence="12">ARV_011</strain>
    </source>
</reference>
<dbReference type="GO" id="GO:0005743">
    <property type="term" value="C:mitochondrial inner membrane"/>
    <property type="evidence" value="ECO:0007669"/>
    <property type="project" value="UniProtKB-SubCell"/>
</dbReference>
<organism evidence="12 13">
    <name type="scientific">Scheffersomyces spartinae</name>
    <dbReference type="NCBI Taxonomy" id="45513"/>
    <lineage>
        <taxon>Eukaryota</taxon>
        <taxon>Fungi</taxon>
        <taxon>Dikarya</taxon>
        <taxon>Ascomycota</taxon>
        <taxon>Saccharomycotina</taxon>
        <taxon>Pichiomycetes</taxon>
        <taxon>Debaryomycetaceae</taxon>
        <taxon>Scheffersomyces</taxon>
    </lineage>
</organism>
<accession>A0A9P8AK44</accession>
<evidence type="ECO:0000256" key="7">
    <source>
        <dbReference type="ARBA" id="ARBA00023128"/>
    </source>
</evidence>
<dbReference type="AlphaFoldDB" id="A0A9P8AK44"/>
<comment type="subunit">
    <text evidence="10">Homooligomer.</text>
</comment>
<evidence type="ECO:0000256" key="1">
    <source>
        <dbReference type="ARBA" id="ARBA00007472"/>
    </source>
</evidence>
<comment type="caution">
    <text evidence="12">The sequence shown here is derived from an EMBL/GenBank/DDBJ whole genome shotgun (WGS) entry which is preliminary data.</text>
</comment>
<evidence type="ECO:0000256" key="10">
    <source>
        <dbReference type="RuleBase" id="RU364128"/>
    </source>
</evidence>
<evidence type="ECO:0000256" key="3">
    <source>
        <dbReference type="ARBA" id="ARBA00022792"/>
    </source>
</evidence>
<evidence type="ECO:0000256" key="8">
    <source>
        <dbReference type="ARBA" id="ARBA00023136"/>
    </source>
</evidence>
<comment type="function">
    <text evidence="9">Required for the maintenance of the structure of the mitochondrial inner membrane. Involved in mitochondrial morphology. Causes growth arrest when highly overexpressed.</text>
</comment>
<sequence>MREAKLRNILEATNFGTKAKTSATAAATESTRKKEVQPAPLKLSERTLDTSKSLDQDEDEIEGLPSSKESKRSELAKKVEVYLDSIQDAIFTATRALNDVTGYSSIEKLKKKIEYLEDELKVAKHNVKVNKQKYQDAIQSQTHSQREINELLTRKHDWSSEDLERFTMLYRNDHKNEQLVNTCEKKLEECETTVDSVQTRLTQMILTKYHEEQIWSDKIRRSSTWGTWILMGINISLFVVATLIVEPWKRKRLVGAFEEKVRQMLLVHSEAEGSRLDSIIAAEKKQSTTDKTEPEPEPVDSIYGFEVMPKRDWKLIITQIGINYKALVYGTFDKVQFTRFDLGVFVSSIAFIGYCLGTIMTLIVG</sequence>
<gene>
    <name evidence="12" type="primary">SHE9</name>
    <name evidence="12" type="ORF">KQ657_003274</name>
</gene>
<keyword evidence="13" id="KW-1185">Reference proteome</keyword>
<keyword evidence="3 10" id="KW-0999">Mitochondrion inner membrane</keyword>
<name>A0A9P8AK44_9ASCO</name>
<dbReference type="RefSeq" id="XP_043051056.1">
    <property type="nucleotide sequence ID" value="XM_043194004.1"/>
</dbReference>
<feature type="compositionally biased region" description="Basic and acidic residues" evidence="11">
    <location>
        <begin position="43"/>
        <end position="55"/>
    </location>
</feature>